<dbReference type="AlphaFoldDB" id="A0A835IJG7"/>
<dbReference type="Gene3D" id="3.40.50.12020">
    <property type="entry name" value="Uncharacterised protein family UPF0261, NN domain"/>
    <property type="match status" value="1"/>
</dbReference>
<dbReference type="InterPro" id="IPR044122">
    <property type="entry name" value="UPF0261_N"/>
</dbReference>
<evidence type="ECO:0000259" key="3">
    <source>
        <dbReference type="Pfam" id="PF23189"/>
    </source>
</evidence>
<keyword evidence="5" id="KW-1185">Reference proteome</keyword>
<dbReference type="OrthoDB" id="276515at2759"/>
<evidence type="ECO:0000313" key="5">
    <source>
        <dbReference type="Proteomes" id="UP000631114"/>
    </source>
</evidence>
<comment type="caution">
    <text evidence="4">The sequence shown here is derived from an EMBL/GenBank/DDBJ whole genome shotgun (WGS) entry which is preliminary data.</text>
</comment>
<reference evidence="4 5" key="1">
    <citation type="submission" date="2020-10" db="EMBL/GenBank/DDBJ databases">
        <title>The Coptis chinensis genome and diversification of protoberbering-type alkaloids.</title>
        <authorList>
            <person name="Wang B."/>
            <person name="Shu S."/>
            <person name="Song C."/>
            <person name="Liu Y."/>
        </authorList>
    </citation>
    <scope>NUCLEOTIDE SEQUENCE [LARGE SCALE GENOMIC DNA]</scope>
    <source>
        <strain evidence="4">HL-2020</strain>
        <tissue evidence="4">Leaf</tissue>
    </source>
</reference>
<keyword evidence="1" id="KW-1133">Transmembrane helix</keyword>
<dbReference type="InterPro" id="IPR056778">
    <property type="entry name" value="UPF0261_C"/>
</dbReference>
<feature type="domain" description="UPF0261" evidence="2">
    <location>
        <begin position="1"/>
        <end position="55"/>
    </location>
</feature>
<dbReference type="Proteomes" id="UP000631114">
    <property type="component" value="Unassembled WGS sequence"/>
</dbReference>
<organism evidence="4 5">
    <name type="scientific">Coptis chinensis</name>
    <dbReference type="NCBI Taxonomy" id="261450"/>
    <lineage>
        <taxon>Eukaryota</taxon>
        <taxon>Viridiplantae</taxon>
        <taxon>Streptophyta</taxon>
        <taxon>Embryophyta</taxon>
        <taxon>Tracheophyta</taxon>
        <taxon>Spermatophyta</taxon>
        <taxon>Magnoliopsida</taxon>
        <taxon>Ranunculales</taxon>
        <taxon>Ranunculaceae</taxon>
        <taxon>Coptidoideae</taxon>
        <taxon>Coptis</taxon>
    </lineage>
</organism>
<keyword evidence="1" id="KW-0812">Transmembrane</keyword>
<feature type="domain" description="UPF0261" evidence="3">
    <location>
        <begin position="84"/>
        <end position="135"/>
    </location>
</feature>
<evidence type="ECO:0000256" key="1">
    <source>
        <dbReference type="SAM" id="Phobius"/>
    </source>
</evidence>
<keyword evidence="1" id="KW-0472">Membrane</keyword>
<dbReference type="Pfam" id="PF23189">
    <property type="entry name" value="UPF0261_C"/>
    <property type="match status" value="1"/>
</dbReference>
<evidence type="ECO:0000259" key="2">
    <source>
        <dbReference type="Pfam" id="PF06792"/>
    </source>
</evidence>
<proteinExistence type="predicted"/>
<dbReference type="PANTHER" id="PTHR31862:SF1">
    <property type="entry name" value="UPF0261 DOMAIN PROTEIN (AFU_ORTHOLOGUE AFUA_1G10120)"/>
    <property type="match status" value="1"/>
</dbReference>
<evidence type="ECO:0000313" key="4">
    <source>
        <dbReference type="EMBL" id="KAF9620090.1"/>
    </source>
</evidence>
<accession>A0A835IJG7</accession>
<name>A0A835IJG7_9MAGN</name>
<feature type="transmembrane region" description="Helical" evidence="1">
    <location>
        <begin position="47"/>
        <end position="69"/>
    </location>
</feature>
<gene>
    <name evidence="4" type="ORF">IFM89_010740</name>
</gene>
<dbReference type="PANTHER" id="PTHR31862">
    <property type="entry name" value="UPF0261 DOMAIN PROTEIN (AFU_ORTHOLOGUE AFUA_1G10120)"/>
    <property type="match status" value="1"/>
</dbReference>
<dbReference type="Gene3D" id="3.40.50.12030">
    <property type="entry name" value="Uncharacterised protein family UPF0261, NC domain"/>
    <property type="match status" value="1"/>
</dbReference>
<dbReference type="InterPro" id="IPR051353">
    <property type="entry name" value="Tobamovirus_resist_UPF0261"/>
</dbReference>
<dbReference type="EMBL" id="JADFTS010000002">
    <property type="protein sequence ID" value="KAF9620090.1"/>
    <property type="molecule type" value="Genomic_DNA"/>
</dbReference>
<feature type="transmembrane region" description="Helical" evidence="1">
    <location>
        <begin position="81"/>
        <end position="100"/>
    </location>
</feature>
<sequence length="197" mass="21398">MTKALKNFLKKAKEDQGLGGVIGLGGSGGTSLISTALKTLPIGVPKVIVSTVASVLVGYCCLMLGLLWLEWLLGEFRDLERLLTVGITMFGVTTSCVNVVKERLKKDGYETMVFHATGVGGRALEDLVKGGFVQSLTGAPGDKQGTLEFLKLIFRALCLCWDRQTQDLHIDWVLYRGRSLVPVSCEVVNDNIDGFYP</sequence>
<protein>
    <submittedName>
        <fullName evidence="4">Uncharacterized protein</fullName>
    </submittedName>
</protein>
<dbReference type="Pfam" id="PF06792">
    <property type="entry name" value="UPF0261"/>
    <property type="match status" value="1"/>
</dbReference>